<evidence type="ECO:0000256" key="2">
    <source>
        <dbReference type="ARBA" id="ARBA00022438"/>
    </source>
</evidence>
<dbReference type="InterPro" id="IPR023367">
    <property type="entry name" value="Peptidase_M42_dom2"/>
</dbReference>
<keyword evidence="3" id="KW-0645">Protease</keyword>
<dbReference type="Gene3D" id="3.40.630.10">
    <property type="entry name" value="Zn peptidases"/>
    <property type="match status" value="1"/>
</dbReference>
<dbReference type="SUPFAM" id="SSF53187">
    <property type="entry name" value="Zn-dependent exopeptidases"/>
    <property type="match status" value="1"/>
</dbReference>
<dbReference type="RefSeq" id="WP_294518064.1">
    <property type="nucleotide sequence ID" value="NZ_JBBMFK010000008.1"/>
</dbReference>
<dbReference type="SUPFAM" id="SSF101821">
    <property type="entry name" value="Aminopeptidase/glucanase lid domain"/>
    <property type="match status" value="1"/>
</dbReference>
<evidence type="ECO:0000256" key="3">
    <source>
        <dbReference type="ARBA" id="ARBA00022670"/>
    </source>
</evidence>
<comment type="caution">
    <text evidence="7">The sequence shown here is derived from an EMBL/GenBank/DDBJ whole genome shotgun (WGS) entry which is preliminary data.</text>
</comment>
<keyword evidence="5" id="KW-0378">Hydrolase</keyword>
<dbReference type="Pfam" id="PF05343">
    <property type="entry name" value="Peptidase_M42"/>
    <property type="match status" value="1"/>
</dbReference>
<evidence type="ECO:0000256" key="1">
    <source>
        <dbReference type="ARBA" id="ARBA00006272"/>
    </source>
</evidence>
<dbReference type="InterPro" id="IPR008007">
    <property type="entry name" value="Peptidase_M42"/>
</dbReference>
<evidence type="ECO:0000313" key="7">
    <source>
        <dbReference type="EMBL" id="MEQ2443134.1"/>
    </source>
</evidence>
<protein>
    <submittedName>
        <fullName evidence="7">M42 family peptidase</fullName>
    </submittedName>
</protein>
<sequence length="362" mass="39981">MNCSSETLSLMETLTQAIGVSGQERQVCRLLADYYKDVADQVVRDYNGSLFAVKRSKAPDPFRVMVAAHSDEVGLVVRQIRPNGLIRAHIIGGLWDDVLPGARVRMRTDQGREFRGCVSALSTKVLRERIGNSRVPLDQLYLDFGFLSEEDARSQGVLEGCQIVVDGPFEVLNGGRRLLSKAWDDRFGCILGVELLRSLRDVELPFDLYVGADVQEEVGLRGARTASNLVNPDLAIILDCTAANDVERFEPPYGGIGQGVMVRFADGTYLPNRTMFLDYLDLLRSRNIPYQFHQSKGGTDAGCINTSGLAVPALTACICARNVHTGSLMIDAGDYLHCLEAVTAFVSQLDREKLERYRNNNA</sequence>
<dbReference type="PIRSF" id="PIRSF001123">
    <property type="entry name" value="PepA_GA"/>
    <property type="match status" value="1"/>
</dbReference>
<dbReference type="InterPro" id="IPR051464">
    <property type="entry name" value="Peptidase_M42_aminopept"/>
</dbReference>
<comment type="similarity">
    <text evidence="1 6">Belongs to the peptidase M42 family.</text>
</comment>
<evidence type="ECO:0000256" key="6">
    <source>
        <dbReference type="PIRNR" id="PIRNR001123"/>
    </source>
</evidence>
<evidence type="ECO:0000313" key="8">
    <source>
        <dbReference type="Proteomes" id="UP001464378"/>
    </source>
</evidence>
<accession>A0ABV1E744</accession>
<dbReference type="PANTHER" id="PTHR32481">
    <property type="entry name" value="AMINOPEPTIDASE"/>
    <property type="match status" value="1"/>
</dbReference>
<dbReference type="Proteomes" id="UP001464378">
    <property type="component" value="Unassembled WGS sequence"/>
</dbReference>
<dbReference type="PANTHER" id="PTHR32481:SF0">
    <property type="entry name" value="AMINOPEPTIDASE YPDE-RELATED"/>
    <property type="match status" value="1"/>
</dbReference>
<organism evidence="7 8">
    <name type="scientific">Pseudoflavonifractor intestinihominis</name>
    <dbReference type="NCBI Taxonomy" id="3133171"/>
    <lineage>
        <taxon>Bacteria</taxon>
        <taxon>Bacillati</taxon>
        <taxon>Bacillota</taxon>
        <taxon>Clostridia</taxon>
        <taxon>Eubacteriales</taxon>
        <taxon>Oscillospiraceae</taxon>
        <taxon>Pseudoflavonifractor</taxon>
    </lineage>
</organism>
<proteinExistence type="inferred from homology"/>
<keyword evidence="8" id="KW-1185">Reference proteome</keyword>
<keyword evidence="4" id="KW-0479">Metal-binding</keyword>
<dbReference type="Gene3D" id="2.40.30.40">
    <property type="entry name" value="Peptidase M42, domain 2"/>
    <property type="match status" value="1"/>
</dbReference>
<keyword evidence="2" id="KW-0031">Aminopeptidase</keyword>
<reference evidence="7 8" key="1">
    <citation type="submission" date="2024-03" db="EMBL/GenBank/DDBJ databases">
        <title>Human intestinal bacterial collection.</title>
        <authorList>
            <person name="Pauvert C."/>
            <person name="Hitch T.C.A."/>
            <person name="Clavel T."/>
        </authorList>
    </citation>
    <scope>NUCLEOTIDE SEQUENCE [LARGE SCALE GENOMIC DNA]</scope>
    <source>
        <strain evidence="7 8">CLA-AP-H29</strain>
    </source>
</reference>
<dbReference type="EMBL" id="JBBMFK010000008">
    <property type="protein sequence ID" value="MEQ2443134.1"/>
    <property type="molecule type" value="Genomic_DNA"/>
</dbReference>
<name>A0ABV1E744_9FIRM</name>
<gene>
    <name evidence="7" type="ORF">WMO64_06595</name>
</gene>
<evidence type="ECO:0000256" key="5">
    <source>
        <dbReference type="ARBA" id="ARBA00022801"/>
    </source>
</evidence>
<evidence type="ECO:0000256" key="4">
    <source>
        <dbReference type="ARBA" id="ARBA00022723"/>
    </source>
</evidence>